<feature type="domain" description="WSC" evidence="5">
    <location>
        <begin position="1289"/>
        <end position="1386"/>
    </location>
</feature>
<dbReference type="SUPFAM" id="SSF51126">
    <property type="entry name" value="Pectin lyase-like"/>
    <property type="match status" value="2"/>
</dbReference>
<dbReference type="OrthoDB" id="1046782at2759"/>
<dbReference type="InterPro" id="IPR036779">
    <property type="entry name" value="LysM_dom_sf"/>
</dbReference>
<dbReference type="InterPro" id="IPR024535">
    <property type="entry name" value="RHGA/B-epi-like_pectate_lyase"/>
</dbReference>
<comment type="similarity">
    <text evidence="3">Belongs to the secreted LysM effector family.</text>
</comment>
<sequence>MARANRAIVSDPRPNRFEVLNSTELSKARKPPPPLDYSGNATAPLLRGRGDDVSNVNGTERDMRYTVPDELIEAARLLSENWDPSDEDLGGYDAAAAVADLQTRFKYNVKDTNMMPPMLQYGSGLNARVQEPPSVFRYSDNTSDLVEPTHEDQSDGKADDTDAINKAISSGRRCGGGTCTGSTIYPATVYFPPGTYKVSSSIIQYYNTEIIGNPLELPTILAAPSFVGLGVISSNVYTGESSQWYLNQNNFLRSVRNMIVDIRPTLAQAQICGIHWQVAQGTSLENVHFYMVKPKDDPKTTQQGIYMENGSGGFLSDLYFVGGKFGAYMGNQQFTASGLFFRDAETAIQIHWDWGWTMQDIVVDNCDVGFTIVGGAGGPMTTGQGIGSLLMTDLRMHNVKVGISTSVMSDNSTALLLSNSEFYHVDTIVRDATKNKVLIAGGSGTKNIGTWGFGRVTYASGITTFLNGAALDAPVRDSSLATGGRQQFFTRRRPKYDDIGHSEIIDVKANGARGDGESDDAAVLNHIFSAAANMSAVVYLPFGVYLIKDTVEIPVGSRIIGQAWPQIMAAGPKFENALKPHVAVRVGQPGQAGVIEVQSVMFTVKGATAGAVMMQWNVHETSQGSAGLWDAHFRVGGAAGTGLTVKDCPKLTGKVNKNCIAASLMLHLTPQSSAYLENVWMWTADHDFDTPDQAQIDVYVGRGLLIESKGPTWLWGTSVKHCVLYQYQLTGAEKIVMGLIQTESPYFQSIPTAPAPFKPGAFPDDPAFHNCSASSKTCGVSWAVRIINSSAIHILSAGLYSFFSSYDQVCINSGRHDCQAKVFYTEQSFDVWVYNLVTLGSIEMISPLNSEPTLSKPNRNGFASSILAWLGGAKQVTGKRGFVGYKVHTESTVGLSVFPDACKNALTALVRCDSNTREWTQAEYHGIMPKEIDVNSVCDVGCAQSISDWLKAVDTYCAGLEWEDGTVPGILGSFISYGINETCQTDKKSGRYCNDVIVEFSDIESLKDMPNNELCSDCYVNRLKMMQASPYSIYWKEPYYQEALKAAVLGCSLGSQPTAAKDSPFPEITREAGLCLSNVKHTTLSSDTCDSLALKYGVSSAAIFSGNPDILDCNDVVSGVSVCLPLQCKTYKLKTTDDCLDIEAATGVSQETIRGLNPWIEVGCENIQSASQTVGSVICISAPGGDYEQEGTKDDANPAYPEFAPEVVKPPSGAILADETTTRCGKWHKASEGDDCAQILARYHVSLDTFVLANPSISLYSCTGDLVKGLTYCVNPTRNFLARGARIPEHWRFGCYARKVTTSDEPVLQLAEISHESLMTLLACKVYCRSQSFNVFGLEGGNTCLCDTRLRMDSQLLDDAKCQTKCNGNSSDSCGGDKAVEVYGISPTLLVESVSLGCFVQDASQRIVLGGERVDKKDMWVHECGSMCTTSGNAYFSLGEGTVCTCGQELALSAKSVDMEECSVECGYGLGYTCGGKGRVEVFHTRSDKTKSAARWVAPLPAYEHIGCYSTAKSGVRGLSYSLAEAEFGMTIEYCAKYCLVEQGQTLFGLEGTVCRCGSELDVGTEGRPAADCTAPCAGDNTQACGGESLLNVFGVHGRPLCYSYIGCYSRDRGRTSWGAAQDSEAVWDLTIGQCAKKCTRKFEGREVIFSVDGGNRCNCVLSLADELLEAVTTKADCNIPCTGNPEAWCGGETAGNIYRAWP</sequence>
<dbReference type="GO" id="GO:0008061">
    <property type="term" value="F:chitin binding"/>
    <property type="evidence" value="ECO:0007669"/>
    <property type="project" value="UniProtKB-KW"/>
</dbReference>
<feature type="domain" description="WSC" evidence="5">
    <location>
        <begin position="1392"/>
        <end position="1486"/>
    </location>
</feature>
<feature type="compositionally biased region" description="Basic and acidic residues" evidence="4">
    <location>
        <begin position="147"/>
        <end position="160"/>
    </location>
</feature>
<dbReference type="InterPro" id="IPR018392">
    <property type="entry name" value="LysM"/>
</dbReference>
<dbReference type="PANTHER" id="PTHR34997">
    <property type="entry name" value="AM15"/>
    <property type="match status" value="1"/>
</dbReference>
<dbReference type="CDD" id="cd23668">
    <property type="entry name" value="GH55_beta13glucanase-like"/>
    <property type="match status" value="1"/>
</dbReference>
<dbReference type="InterPro" id="IPR002889">
    <property type="entry name" value="WSC_carb-bd"/>
</dbReference>
<dbReference type="InterPro" id="IPR011050">
    <property type="entry name" value="Pectin_lyase_fold/virulence"/>
</dbReference>
<keyword evidence="1" id="KW-0147">Chitin-binding</keyword>
<dbReference type="Gene3D" id="3.10.350.10">
    <property type="entry name" value="LysM domain"/>
    <property type="match status" value="3"/>
</dbReference>
<evidence type="ECO:0000256" key="1">
    <source>
        <dbReference type="ARBA" id="ARBA00022669"/>
    </source>
</evidence>
<feature type="domain" description="WSC" evidence="5">
    <location>
        <begin position="1502"/>
        <end position="1597"/>
    </location>
</feature>
<dbReference type="Proteomes" id="UP000717696">
    <property type="component" value="Unassembled WGS sequence"/>
</dbReference>
<keyword evidence="7" id="KW-0456">Lyase</keyword>
<feature type="domain" description="WSC" evidence="5">
    <location>
        <begin position="1602"/>
        <end position="1702"/>
    </location>
</feature>
<dbReference type="SMART" id="SM00257">
    <property type="entry name" value="LysM"/>
    <property type="match status" value="2"/>
</dbReference>
<comment type="caution">
    <text evidence="7">The sequence shown here is derived from an EMBL/GenBank/DDBJ whole genome shotgun (WGS) entry which is preliminary data.</text>
</comment>
<evidence type="ECO:0000313" key="7">
    <source>
        <dbReference type="EMBL" id="KAH7142579.1"/>
    </source>
</evidence>
<name>A0A9P9EQV4_9HYPO</name>
<dbReference type="GO" id="GO:0016829">
    <property type="term" value="F:lyase activity"/>
    <property type="evidence" value="ECO:0007669"/>
    <property type="project" value="UniProtKB-KW"/>
</dbReference>
<dbReference type="Pfam" id="PF12708">
    <property type="entry name" value="Pect-lyase_RHGA_epim"/>
    <property type="match status" value="2"/>
</dbReference>
<proteinExistence type="inferred from homology"/>
<dbReference type="Gene3D" id="2.160.20.10">
    <property type="entry name" value="Single-stranded right-handed beta-helix, Pectin lyase-like"/>
    <property type="match status" value="2"/>
</dbReference>
<keyword evidence="8" id="KW-1185">Reference proteome</keyword>
<feature type="region of interest" description="Disordered" evidence="4">
    <location>
        <begin position="1"/>
        <end position="60"/>
    </location>
</feature>
<evidence type="ECO:0000259" key="5">
    <source>
        <dbReference type="PROSITE" id="PS51212"/>
    </source>
</evidence>
<evidence type="ECO:0000256" key="2">
    <source>
        <dbReference type="ARBA" id="ARBA00023026"/>
    </source>
</evidence>
<dbReference type="InterPro" id="IPR052210">
    <property type="entry name" value="LysM1-like"/>
</dbReference>
<dbReference type="Pfam" id="PF01822">
    <property type="entry name" value="WSC"/>
    <property type="match status" value="4"/>
</dbReference>
<organism evidence="7 8">
    <name type="scientific">Dactylonectria estremocensis</name>
    <dbReference type="NCBI Taxonomy" id="1079267"/>
    <lineage>
        <taxon>Eukaryota</taxon>
        <taxon>Fungi</taxon>
        <taxon>Dikarya</taxon>
        <taxon>Ascomycota</taxon>
        <taxon>Pezizomycotina</taxon>
        <taxon>Sordariomycetes</taxon>
        <taxon>Hypocreomycetidae</taxon>
        <taxon>Hypocreales</taxon>
        <taxon>Nectriaceae</taxon>
        <taxon>Dactylonectria</taxon>
    </lineage>
</organism>
<feature type="region of interest" description="Disordered" evidence="4">
    <location>
        <begin position="140"/>
        <end position="161"/>
    </location>
</feature>
<dbReference type="InterPro" id="IPR012334">
    <property type="entry name" value="Pectin_lyas_fold"/>
</dbReference>
<dbReference type="EMBL" id="JAGMUU010000011">
    <property type="protein sequence ID" value="KAH7142579.1"/>
    <property type="molecule type" value="Genomic_DNA"/>
</dbReference>
<dbReference type="Pfam" id="PF01476">
    <property type="entry name" value="LysM"/>
    <property type="match status" value="1"/>
</dbReference>
<reference evidence="7" key="1">
    <citation type="journal article" date="2021" name="Nat. Commun.">
        <title>Genetic determinants of endophytism in the Arabidopsis root mycobiome.</title>
        <authorList>
            <person name="Mesny F."/>
            <person name="Miyauchi S."/>
            <person name="Thiergart T."/>
            <person name="Pickel B."/>
            <person name="Atanasova L."/>
            <person name="Karlsson M."/>
            <person name="Huettel B."/>
            <person name="Barry K.W."/>
            <person name="Haridas S."/>
            <person name="Chen C."/>
            <person name="Bauer D."/>
            <person name="Andreopoulos W."/>
            <person name="Pangilinan J."/>
            <person name="LaButti K."/>
            <person name="Riley R."/>
            <person name="Lipzen A."/>
            <person name="Clum A."/>
            <person name="Drula E."/>
            <person name="Henrissat B."/>
            <person name="Kohler A."/>
            <person name="Grigoriev I.V."/>
            <person name="Martin F.M."/>
            <person name="Hacquard S."/>
        </authorList>
    </citation>
    <scope>NUCLEOTIDE SEQUENCE</scope>
    <source>
        <strain evidence="7">MPI-CAGE-AT-0021</strain>
    </source>
</reference>
<feature type="domain" description="LysM" evidence="6">
    <location>
        <begin position="1226"/>
        <end position="1274"/>
    </location>
</feature>
<dbReference type="CDD" id="cd00118">
    <property type="entry name" value="LysM"/>
    <property type="match status" value="1"/>
</dbReference>
<protein>
    <submittedName>
        <fullName evidence="7">Pectate lyase superfamily protein-domain-containing protein</fullName>
    </submittedName>
</protein>
<dbReference type="PROSITE" id="PS51782">
    <property type="entry name" value="LYSM"/>
    <property type="match status" value="2"/>
</dbReference>
<dbReference type="SMART" id="SM00321">
    <property type="entry name" value="WSC"/>
    <property type="match status" value="3"/>
</dbReference>
<evidence type="ECO:0000313" key="8">
    <source>
        <dbReference type="Proteomes" id="UP000717696"/>
    </source>
</evidence>
<evidence type="ECO:0000256" key="3">
    <source>
        <dbReference type="ARBA" id="ARBA00044955"/>
    </source>
</evidence>
<evidence type="ECO:0000259" key="6">
    <source>
        <dbReference type="PROSITE" id="PS51782"/>
    </source>
</evidence>
<evidence type="ECO:0000256" key="4">
    <source>
        <dbReference type="SAM" id="MobiDB-lite"/>
    </source>
</evidence>
<accession>A0A9P9EQV4</accession>
<dbReference type="PROSITE" id="PS51212">
    <property type="entry name" value="WSC"/>
    <property type="match status" value="4"/>
</dbReference>
<keyword evidence="2" id="KW-0843">Virulence</keyword>
<feature type="domain" description="LysM" evidence="6">
    <location>
        <begin position="1079"/>
        <end position="1124"/>
    </location>
</feature>
<gene>
    <name evidence="7" type="ORF">B0J13DRAFT_623198</name>
</gene>
<dbReference type="PANTHER" id="PTHR34997:SF16">
    <property type="entry name" value="LYSM DOMAIN-CONTAINING PROTEIN"/>
    <property type="match status" value="1"/>
</dbReference>